<dbReference type="InterPro" id="IPR006153">
    <property type="entry name" value="Cation/H_exchanger_TM"/>
</dbReference>
<feature type="transmembrane region" description="Helical" evidence="7">
    <location>
        <begin position="231"/>
        <end position="248"/>
    </location>
</feature>
<feature type="domain" description="Cation/H+ exchanger transmembrane" evidence="8">
    <location>
        <begin position="39"/>
        <end position="386"/>
    </location>
</feature>
<dbReference type="SUPFAM" id="SSF51735">
    <property type="entry name" value="NAD(P)-binding Rossmann-fold domains"/>
    <property type="match status" value="1"/>
</dbReference>
<dbReference type="Pfam" id="PF00999">
    <property type="entry name" value="Na_H_Exchanger"/>
    <property type="match status" value="1"/>
</dbReference>
<feature type="domain" description="RCK N-terminal" evidence="9">
    <location>
        <begin position="415"/>
        <end position="524"/>
    </location>
</feature>
<dbReference type="GO" id="GO:0015297">
    <property type="term" value="F:antiporter activity"/>
    <property type="evidence" value="ECO:0007669"/>
    <property type="project" value="InterPro"/>
</dbReference>
<evidence type="ECO:0000313" key="10">
    <source>
        <dbReference type="EMBL" id="RAL25298.1"/>
    </source>
</evidence>
<dbReference type="InterPro" id="IPR003148">
    <property type="entry name" value="RCK_N"/>
</dbReference>
<name>A0A328CB94_9DELT</name>
<feature type="transmembrane region" description="Helical" evidence="7">
    <location>
        <begin position="52"/>
        <end position="69"/>
    </location>
</feature>
<gene>
    <name evidence="10" type="ORF">DL240_03545</name>
</gene>
<evidence type="ECO:0000256" key="2">
    <source>
        <dbReference type="ARBA" id="ARBA00005551"/>
    </source>
</evidence>
<feature type="transmembrane region" description="Helical" evidence="7">
    <location>
        <begin position="27"/>
        <end position="45"/>
    </location>
</feature>
<organism evidence="10 11">
    <name type="scientific">Lujinxingia litoralis</name>
    <dbReference type="NCBI Taxonomy" id="2211119"/>
    <lineage>
        <taxon>Bacteria</taxon>
        <taxon>Deltaproteobacteria</taxon>
        <taxon>Bradymonadales</taxon>
        <taxon>Lujinxingiaceae</taxon>
        <taxon>Lujinxingia</taxon>
    </lineage>
</organism>
<comment type="subcellular location">
    <subcellularLocation>
        <location evidence="1">Membrane</location>
        <topology evidence="1">Multi-pass membrane protein</topology>
    </subcellularLocation>
</comment>
<evidence type="ECO:0000256" key="7">
    <source>
        <dbReference type="SAM" id="Phobius"/>
    </source>
</evidence>
<feature type="transmembrane region" description="Helical" evidence="7">
    <location>
        <begin position="75"/>
        <end position="92"/>
    </location>
</feature>
<protein>
    <submittedName>
        <fullName evidence="10">Uncharacterized protein</fullName>
    </submittedName>
</protein>
<keyword evidence="6 7" id="KW-0472">Membrane</keyword>
<feature type="transmembrane region" description="Helical" evidence="7">
    <location>
        <begin position="135"/>
        <end position="154"/>
    </location>
</feature>
<comment type="caution">
    <text evidence="10">The sequence shown here is derived from an EMBL/GenBank/DDBJ whole genome shotgun (WGS) entry which is preliminary data.</text>
</comment>
<comment type="similarity">
    <text evidence="2">Belongs to the monovalent cation:proton antiporter 2 (CPA2) transporter (TC 2.A.37) family.</text>
</comment>
<evidence type="ECO:0000313" key="11">
    <source>
        <dbReference type="Proteomes" id="UP000249169"/>
    </source>
</evidence>
<dbReference type="AlphaFoldDB" id="A0A328CB94"/>
<feature type="transmembrane region" description="Helical" evidence="7">
    <location>
        <begin position="305"/>
        <end position="326"/>
    </location>
</feature>
<dbReference type="PANTHER" id="PTHR42751">
    <property type="entry name" value="SODIUM/HYDROGEN EXCHANGER FAMILY/TRKA DOMAIN PROTEIN"/>
    <property type="match status" value="1"/>
</dbReference>
<dbReference type="GO" id="GO:1902600">
    <property type="term" value="P:proton transmembrane transport"/>
    <property type="evidence" value="ECO:0007669"/>
    <property type="project" value="InterPro"/>
</dbReference>
<proteinExistence type="inferred from homology"/>
<evidence type="ECO:0000256" key="3">
    <source>
        <dbReference type="ARBA" id="ARBA00022448"/>
    </source>
</evidence>
<keyword evidence="11" id="KW-1185">Reference proteome</keyword>
<dbReference type="PANTHER" id="PTHR42751:SF6">
    <property type="entry name" value="CONSERVED INTEGRAL MEMBRANE TRANSPORT PROTEIN-RELATED"/>
    <property type="match status" value="1"/>
</dbReference>
<feature type="transmembrane region" description="Helical" evidence="7">
    <location>
        <begin position="166"/>
        <end position="190"/>
    </location>
</feature>
<evidence type="ECO:0000256" key="6">
    <source>
        <dbReference type="ARBA" id="ARBA00023136"/>
    </source>
</evidence>
<feature type="transmembrane region" description="Helical" evidence="7">
    <location>
        <begin position="281"/>
        <end position="299"/>
    </location>
</feature>
<feature type="transmembrane region" description="Helical" evidence="7">
    <location>
        <begin position="371"/>
        <end position="392"/>
    </location>
</feature>
<dbReference type="Gene3D" id="1.20.1530.20">
    <property type="match status" value="1"/>
</dbReference>
<dbReference type="Proteomes" id="UP000249169">
    <property type="component" value="Unassembled WGS sequence"/>
</dbReference>
<dbReference type="GO" id="GO:0016020">
    <property type="term" value="C:membrane"/>
    <property type="evidence" value="ECO:0007669"/>
    <property type="project" value="UniProtKB-SubCell"/>
</dbReference>
<accession>A0A328CB94</accession>
<dbReference type="EMBL" id="QHKO01000001">
    <property type="protein sequence ID" value="RAL25298.1"/>
    <property type="molecule type" value="Genomic_DNA"/>
</dbReference>
<sequence>MPSLRNGSACASRWISAGESSATRSPAMLEVAFIVFGAALAFGLGRGLKVPVMPLLIVMGLIFSASGALDDREVVGSMLEIGLTFLVFAAGLEMAPVRVRGKVGAVLQVGVVQFVALGGLALGILLLGGRSLEESLYVALAAAASSTLVVVRLLRQRRQIFEPLGALIIGVLLLQDVLIILGLVIVSGLPEGGAEVLQRVGGGALVLGLSALLYWRVMPVLLARYEHDDEIGLLIVVGTLFAMLGLASLVNVPIIVGAFGAGLSLSSFPTNALVRGLIGPLIDFFLALFFVALGAFLVLPTLEELLVGAGLVVMIWVVTPVVVVAVAERAGFTTSGAVEAGLLLAQTSEFSLVVALQGVSSGQLSEGTLTIISLVTVVTIGLAPWVSSKALVRLGIRLHPRPRAVEGAAEMEGHVVVIGLGVAGAMLMERLQDAGIGAVGLDYDPAEVSRLREQGYRVVWGDADDPRAMEALNLAGARAVIVTTGSVMHTQLVSEHISEDAQLWVNLMDDTRVEACEAAGARTVNYSRASSEKVVEWFESLADGARPEQPAEG</sequence>
<evidence type="ECO:0000256" key="4">
    <source>
        <dbReference type="ARBA" id="ARBA00022692"/>
    </source>
</evidence>
<feature type="transmembrane region" description="Helical" evidence="7">
    <location>
        <begin position="104"/>
        <end position="129"/>
    </location>
</feature>
<feature type="transmembrane region" description="Helical" evidence="7">
    <location>
        <begin position="196"/>
        <end position="215"/>
    </location>
</feature>
<evidence type="ECO:0000259" key="8">
    <source>
        <dbReference type="Pfam" id="PF00999"/>
    </source>
</evidence>
<dbReference type="Pfam" id="PF02254">
    <property type="entry name" value="TrkA_N"/>
    <property type="match status" value="1"/>
</dbReference>
<keyword evidence="3" id="KW-0813">Transport</keyword>
<dbReference type="Gene3D" id="3.40.50.720">
    <property type="entry name" value="NAD(P)-binding Rossmann-like Domain"/>
    <property type="match status" value="1"/>
</dbReference>
<evidence type="ECO:0000256" key="5">
    <source>
        <dbReference type="ARBA" id="ARBA00022989"/>
    </source>
</evidence>
<dbReference type="InterPro" id="IPR036291">
    <property type="entry name" value="NAD(P)-bd_dom_sf"/>
</dbReference>
<dbReference type="InterPro" id="IPR038770">
    <property type="entry name" value="Na+/solute_symporter_sf"/>
</dbReference>
<reference evidence="10 11" key="1">
    <citation type="submission" date="2018-05" db="EMBL/GenBank/DDBJ databases">
        <title>Lujinxingia marina gen. nov. sp. nov., a new facultative anaerobic member of the class Deltaproteobacteria, and proposal of Lujinxingaceae fam. nov.</title>
        <authorList>
            <person name="Li C.-M."/>
        </authorList>
    </citation>
    <scope>NUCLEOTIDE SEQUENCE [LARGE SCALE GENOMIC DNA]</scope>
    <source>
        <strain evidence="10 11">B210</strain>
    </source>
</reference>
<keyword evidence="4 7" id="KW-0812">Transmembrane</keyword>
<dbReference type="GO" id="GO:0006813">
    <property type="term" value="P:potassium ion transport"/>
    <property type="evidence" value="ECO:0007669"/>
    <property type="project" value="InterPro"/>
</dbReference>
<evidence type="ECO:0000259" key="9">
    <source>
        <dbReference type="Pfam" id="PF02254"/>
    </source>
</evidence>
<keyword evidence="5 7" id="KW-1133">Transmembrane helix</keyword>
<evidence type="ECO:0000256" key="1">
    <source>
        <dbReference type="ARBA" id="ARBA00004141"/>
    </source>
</evidence>